<dbReference type="SUPFAM" id="SSF53335">
    <property type="entry name" value="S-adenosyl-L-methionine-dependent methyltransferases"/>
    <property type="match status" value="1"/>
</dbReference>
<dbReference type="Gene3D" id="3.40.50.150">
    <property type="entry name" value="Vaccinia Virus protein VP39"/>
    <property type="match status" value="1"/>
</dbReference>
<dbReference type="EMBL" id="CP035758">
    <property type="protein sequence ID" value="QBD81596.1"/>
    <property type="molecule type" value="Genomic_DNA"/>
</dbReference>
<evidence type="ECO:0000259" key="1">
    <source>
        <dbReference type="Pfam" id="PF13649"/>
    </source>
</evidence>
<evidence type="ECO:0000313" key="2">
    <source>
        <dbReference type="EMBL" id="QBD81596.1"/>
    </source>
</evidence>
<dbReference type="Proteomes" id="UP000290365">
    <property type="component" value="Chromosome"/>
</dbReference>
<dbReference type="CDD" id="cd02440">
    <property type="entry name" value="AdoMet_MTases"/>
    <property type="match status" value="1"/>
</dbReference>
<keyword evidence="3" id="KW-1185">Reference proteome</keyword>
<dbReference type="AlphaFoldDB" id="A0A4P6K291"/>
<dbReference type="OrthoDB" id="162577at2"/>
<dbReference type="GO" id="GO:0008168">
    <property type="term" value="F:methyltransferase activity"/>
    <property type="evidence" value="ECO:0007669"/>
    <property type="project" value="UniProtKB-KW"/>
</dbReference>
<sequence length="288" mass="32817">MSTPSEPRNHELPSTYIVQDRENQAELARLELQDHLLTTSMGGVLAEQEDPTKLRRVLDIGCGPGGWIIEAATAYPMVNFTGIDISKRMITYARQQAQDKQVAERVDFLVMDALLLLEFPNGYFDLTNLRLGGSLLRTWDWPKMLSEMLRVTRKGGVIRLTDQEIMHRSNSPATTRLNEKVLCAFYQAGHLFEQNSTGITARLPLLLQQYGCNNVQTKAHVLEYRAGTPEGQAYSEDMALASRTLMPFIRKWGCMSEDYEALYQQSLLERQKSDFYATWHFLTAWGSK</sequence>
<keyword evidence="2" id="KW-0489">Methyltransferase</keyword>
<keyword evidence="2" id="KW-0808">Transferase</keyword>
<dbReference type="GO" id="GO:0032259">
    <property type="term" value="P:methylation"/>
    <property type="evidence" value="ECO:0007669"/>
    <property type="project" value="UniProtKB-KW"/>
</dbReference>
<dbReference type="Pfam" id="PF13649">
    <property type="entry name" value="Methyltransf_25"/>
    <property type="match status" value="1"/>
</dbReference>
<feature type="domain" description="Methyltransferase" evidence="1">
    <location>
        <begin position="57"/>
        <end position="156"/>
    </location>
</feature>
<reference evidence="2 3" key="1">
    <citation type="submission" date="2019-01" db="EMBL/GenBank/DDBJ databases">
        <title>Ktedonosporobacter rubrisoli SCAWS-G2.</title>
        <authorList>
            <person name="Huang Y."/>
            <person name="Yan B."/>
        </authorList>
    </citation>
    <scope>NUCLEOTIDE SEQUENCE [LARGE SCALE GENOMIC DNA]</scope>
    <source>
        <strain evidence="2 3">SCAWS-G2</strain>
    </source>
</reference>
<dbReference type="RefSeq" id="WP_129892657.1">
    <property type="nucleotide sequence ID" value="NZ_CP035758.1"/>
</dbReference>
<organism evidence="2 3">
    <name type="scientific">Ktedonosporobacter rubrisoli</name>
    <dbReference type="NCBI Taxonomy" id="2509675"/>
    <lineage>
        <taxon>Bacteria</taxon>
        <taxon>Bacillati</taxon>
        <taxon>Chloroflexota</taxon>
        <taxon>Ktedonobacteria</taxon>
        <taxon>Ktedonobacterales</taxon>
        <taxon>Ktedonosporobacteraceae</taxon>
        <taxon>Ktedonosporobacter</taxon>
    </lineage>
</organism>
<gene>
    <name evidence="2" type="ORF">EPA93_38750</name>
</gene>
<name>A0A4P6K291_KTERU</name>
<proteinExistence type="predicted"/>
<dbReference type="PANTHER" id="PTHR43591">
    <property type="entry name" value="METHYLTRANSFERASE"/>
    <property type="match status" value="1"/>
</dbReference>
<dbReference type="KEGG" id="kbs:EPA93_38750"/>
<dbReference type="PANTHER" id="PTHR43591:SF24">
    <property type="entry name" value="2-METHOXY-6-POLYPRENYL-1,4-BENZOQUINOL METHYLASE, MITOCHONDRIAL"/>
    <property type="match status" value="1"/>
</dbReference>
<dbReference type="InterPro" id="IPR029063">
    <property type="entry name" value="SAM-dependent_MTases_sf"/>
</dbReference>
<evidence type="ECO:0000313" key="3">
    <source>
        <dbReference type="Proteomes" id="UP000290365"/>
    </source>
</evidence>
<accession>A0A4P6K291</accession>
<protein>
    <submittedName>
        <fullName evidence="2">Class I SAM-dependent methyltransferase</fullName>
    </submittedName>
</protein>
<dbReference type="InterPro" id="IPR041698">
    <property type="entry name" value="Methyltransf_25"/>
</dbReference>